<dbReference type="InterPro" id="IPR050863">
    <property type="entry name" value="CenT-Element_Derived"/>
</dbReference>
<organism evidence="3 4">
    <name type="scientific">Popillia japonica</name>
    <name type="common">Japanese beetle</name>
    <dbReference type="NCBI Taxonomy" id="7064"/>
    <lineage>
        <taxon>Eukaryota</taxon>
        <taxon>Metazoa</taxon>
        <taxon>Ecdysozoa</taxon>
        <taxon>Arthropoda</taxon>
        <taxon>Hexapoda</taxon>
        <taxon>Insecta</taxon>
        <taxon>Pterygota</taxon>
        <taxon>Neoptera</taxon>
        <taxon>Endopterygota</taxon>
        <taxon>Coleoptera</taxon>
        <taxon>Polyphaga</taxon>
        <taxon>Scarabaeiformia</taxon>
        <taxon>Scarabaeidae</taxon>
        <taxon>Rutelinae</taxon>
        <taxon>Popillia</taxon>
    </lineage>
</organism>
<gene>
    <name evidence="3" type="ORF">QE152_g36301</name>
</gene>
<dbReference type="Pfam" id="PF04218">
    <property type="entry name" value="CENP-B_N"/>
    <property type="match status" value="1"/>
</dbReference>
<comment type="subcellular location">
    <subcellularLocation>
        <location evidence="1">Nucleus</location>
    </subcellularLocation>
</comment>
<evidence type="ECO:0000313" key="3">
    <source>
        <dbReference type="EMBL" id="KAK9687392.1"/>
    </source>
</evidence>
<evidence type="ECO:0000313" key="4">
    <source>
        <dbReference type="Proteomes" id="UP001458880"/>
    </source>
</evidence>
<dbReference type="GO" id="GO:0005634">
    <property type="term" value="C:nucleus"/>
    <property type="evidence" value="ECO:0007669"/>
    <property type="project" value="UniProtKB-SubCell"/>
</dbReference>
<name>A0AAW1IDD8_POPJA</name>
<dbReference type="EMBL" id="JASPKY010000645">
    <property type="protein sequence ID" value="KAK9687392.1"/>
    <property type="molecule type" value="Genomic_DNA"/>
</dbReference>
<evidence type="ECO:0000256" key="1">
    <source>
        <dbReference type="ARBA" id="ARBA00004123"/>
    </source>
</evidence>
<proteinExistence type="predicted"/>
<reference evidence="3 4" key="1">
    <citation type="journal article" date="2024" name="BMC Genomics">
        <title>De novo assembly and annotation of Popillia japonica's genome with initial clues to its potential as an invasive pest.</title>
        <authorList>
            <person name="Cucini C."/>
            <person name="Boschi S."/>
            <person name="Funari R."/>
            <person name="Cardaioli E."/>
            <person name="Iannotti N."/>
            <person name="Marturano G."/>
            <person name="Paoli F."/>
            <person name="Bruttini M."/>
            <person name="Carapelli A."/>
            <person name="Frati F."/>
            <person name="Nardi F."/>
        </authorList>
    </citation>
    <scope>NUCLEOTIDE SEQUENCE [LARGE SCALE GENOMIC DNA]</scope>
    <source>
        <strain evidence="3">DMR45628</strain>
    </source>
</reference>
<sequence length="145" mass="16888">MSQIKKRKTLTLQEKYNIIRKIESGMQQTVLCKELNLSKTTVSGIWTSRQKILQESYGKSLSIKKIRNPIRTDVDKLLLEWFKTQRSLNMPISGPILQQSEWLKKHDLLLHEDISNLNDYTNVDSELITTNVPTDNVINEKNTEM</sequence>
<feature type="domain" description="HTH psq-type" evidence="2">
    <location>
        <begin position="5"/>
        <end position="55"/>
    </location>
</feature>
<dbReference type="Proteomes" id="UP001458880">
    <property type="component" value="Unassembled WGS sequence"/>
</dbReference>
<dbReference type="Gene3D" id="1.10.10.60">
    <property type="entry name" value="Homeodomain-like"/>
    <property type="match status" value="2"/>
</dbReference>
<dbReference type="SUPFAM" id="SSF46689">
    <property type="entry name" value="Homeodomain-like"/>
    <property type="match status" value="1"/>
</dbReference>
<accession>A0AAW1IDD8</accession>
<keyword evidence="4" id="KW-1185">Reference proteome</keyword>
<dbReference type="PANTHER" id="PTHR19303">
    <property type="entry name" value="TRANSPOSON"/>
    <property type="match status" value="1"/>
</dbReference>
<dbReference type="InterPro" id="IPR009057">
    <property type="entry name" value="Homeodomain-like_sf"/>
</dbReference>
<protein>
    <submittedName>
        <fullName evidence="3">CENP-B N-terminal DNA-binding domain</fullName>
    </submittedName>
</protein>
<dbReference type="GO" id="GO:0003677">
    <property type="term" value="F:DNA binding"/>
    <property type="evidence" value="ECO:0007669"/>
    <property type="project" value="UniProtKB-KW"/>
</dbReference>
<dbReference type="InterPro" id="IPR007889">
    <property type="entry name" value="HTH_Psq"/>
</dbReference>
<dbReference type="PANTHER" id="PTHR19303:SF73">
    <property type="entry name" value="PROTEIN PDC2"/>
    <property type="match status" value="1"/>
</dbReference>
<keyword evidence="3" id="KW-0238">DNA-binding</keyword>
<evidence type="ECO:0000259" key="2">
    <source>
        <dbReference type="Pfam" id="PF04218"/>
    </source>
</evidence>
<dbReference type="AlphaFoldDB" id="A0AAW1IDD8"/>
<comment type="caution">
    <text evidence="3">The sequence shown here is derived from an EMBL/GenBank/DDBJ whole genome shotgun (WGS) entry which is preliminary data.</text>
</comment>